<name>A0A8S3EGI9_9BILA</name>
<proteinExistence type="predicted"/>
<gene>
    <name evidence="1" type="ORF">BYL167_LOCUS59540</name>
</gene>
<organism evidence="1 2">
    <name type="scientific">Rotaria magnacalcarata</name>
    <dbReference type="NCBI Taxonomy" id="392030"/>
    <lineage>
        <taxon>Eukaryota</taxon>
        <taxon>Metazoa</taxon>
        <taxon>Spiralia</taxon>
        <taxon>Gnathifera</taxon>
        <taxon>Rotifera</taxon>
        <taxon>Eurotatoria</taxon>
        <taxon>Bdelloidea</taxon>
        <taxon>Philodinida</taxon>
        <taxon>Philodinidae</taxon>
        <taxon>Rotaria</taxon>
    </lineage>
</organism>
<protein>
    <submittedName>
        <fullName evidence="1">Uncharacterized protein</fullName>
    </submittedName>
</protein>
<dbReference type="Proteomes" id="UP000681967">
    <property type="component" value="Unassembled WGS sequence"/>
</dbReference>
<evidence type="ECO:0000313" key="2">
    <source>
        <dbReference type="Proteomes" id="UP000681967"/>
    </source>
</evidence>
<comment type="caution">
    <text evidence="1">The sequence shown here is derived from an EMBL/GenBank/DDBJ whole genome shotgun (WGS) entry which is preliminary data.</text>
</comment>
<reference evidence="1" key="1">
    <citation type="submission" date="2021-02" db="EMBL/GenBank/DDBJ databases">
        <authorList>
            <person name="Nowell W R."/>
        </authorList>
    </citation>
    <scope>NUCLEOTIDE SEQUENCE</scope>
</reference>
<accession>A0A8S3EGI9</accession>
<dbReference type="EMBL" id="CAJOBH010228817">
    <property type="protein sequence ID" value="CAF5063052.1"/>
    <property type="molecule type" value="Genomic_DNA"/>
</dbReference>
<evidence type="ECO:0000313" key="1">
    <source>
        <dbReference type="EMBL" id="CAF5063052.1"/>
    </source>
</evidence>
<feature type="non-terminal residue" evidence="1">
    <location>
        <position position="1"/>
    </location>
</feature>
<dbReference type="AlphaFoldDB" id="A0A8S3EGI9"/>
<sequence>PKSGKKFLINNYNTTTTTTMMLMMINPLLITNDRYSSNKIAWNKEQVIAAVMIAEQWNHGQRCRLIERLLPSCTPTQLDMLWTVLQPSLHRDYFYAVKSRYPNYHFKRISTPESRSIKEYHQRCFDREESFYLSTINDLQEFRNDDDGIRRKSQSSVGR</sequence>